<dbReference type="InterPro" id="IPR045155">
    <property type="entry name" value="Beta-lactam_cat"/>
</dbReference>
<evidence type="ECO:0000313" key="3">
    <source>
        <dbReference type="Proteomes" id="UP001229081"/>
    </source>
</evidence>
<dbReference type="GO" id="GO:0030655">
    <property type="term" value="P:beta-lactam antibiotic catabolic process"/>
    <property type="evidence" value="ECO:0007669"/>
    <property type="project" value="InterPro"/>
</dbReference>
<evidence type="ECO:0000313" key="2">
    <source>
        <dbReference type="EMBL" id="MDP7735639.1"/>
    </source>
</evidence>
<feature type="domain" description="Beta-lactamase class A catalytic" evidence="1">
    <location>
        <begin position="29"/>
        <end position="251"/>
    </location>
</feature>
<dbReference type="EMBL" id="JAUFSA010000001">
    <property type="protein sequence ID" value="MDP7735639.1"/>
    <property type="molecule type" value="Genomic_DNA"/>
</dbReference>
<accession>A0AAJ1S6F7</accession>
<comment type="caution">
    <text evidence="2">The sequence shown here is derived from an EMBL/GenBank/DDBJ whole genome shotgun (WGS) entry which is preliminary data.</text>
</comment>
<reference evidence="2" key="1">
    <citation type="submission" date="2023-06" db="EMBL/GenBank/DDBJ databases">
        <title>Identification of two novel mycobacterium reveal diversities and complexities of Mycobacterium gordonae clade.</title>
        <authorList>
            <person name="Matsumoto Y."/>
            <person name="Nakamura S."/>
            <person name="Motooka D."/>
            <person name="Fukushima K."/>
        </authorList>
    </citation>
    <scope>NUCLEOTIDE SEQUENCE</scope>
    <source>
        <strain evidence="2">TY812</strain>
    </source>
</reference>
<sequence>MSHGLPMPRVALHRSVSDTVGSTPDVNWSICIRDAAGRRIAHHNCDASLETASLGKLFLLAEVARQCDEGSVDCNELLGRNIVAPVADSGIWQHLQVQQLSVRDLCVLVAAVSDNLAANVLLNRVGLGSVQELCGAIGFVQTALLDRVRDHRGPDDVWTLSVGSAAELSDFMCRLAARRLISPSVSDQLNAWLATGVDLSMVASAFGLDPLAHTEPDRGFFIRNKTGTDAAVRADVGTVERNGTSFSYAVIANWDAAGQDLRDAVLAGMRSIGGALRDFLMHES</sequence>
<dbReference type="Gene3D" id="3.40.710.10">
    <property type="entry name" value="DD-peptidase/beta-lactamase superfamily"/>
    <property type="match status" value="1"/>
</dbReference>
<evidence type="ECO:0000259" key="1">
    <source>
        <dbReference type="Pfam" id="PF13354"/>
    </source>
</evidence>
<dbReference type="AlphaFoldDB" id="A0AAJ1S6F7"/>
<organism evidence="2 3">
    <name type="scientific">Mycobacterium paragordonae</name>
    <dbReference type="NCBI Taxonomy" id="1389713"/>
    <lineage>
        <taxon>Bacteria</taxon>
        <taxon>Bacillati</taxon>
        <taxon>Actinomycetota</taxon>
        <taxon>Actinomycetes</taxon>
        <taxon>Mycobacteriales</taxon>
        <taxon>Mycobacteriaceae</taxon>
        <taxon>Mycobacterium</taxon>
    </lineage>
</organism>
<name>A0AAJ1S6F7_9MYCO</name>
<dbReference type="RefSeq" id="WP_082977795.1">
    <property type="nucleotide sequence ID" value="NZ_JAUFSA010000001.1"/>
</dbReference>
<dbReference type="Pfam" id="PF13354">
    <property type="entry name" value="Beta-lactamase2"/>
    <property type="match status" value="1"/>
</dbReference>
<dbReference type="GO" id="GO:0046677">
    <property type="term" value="P:response to antibiotic"/>
    <property type="evidence" value="ECO:0007669"/>
    <property type="project" value="InterPro"/>
</dbReference>
<dbReference type="InterPro" id="IPR012338">
    <property type="entry name" value="Beta-lactam/transpept-like"/>
</dbReference>
<keyword evidence="2" id="KW-0378">Hydrolase</keyword>
<dbReference type="GO" id="GO:0008800">
    <property type="term" value="F:beta-lactamase activity"/>
    <property type="evidence" value="ECO:0007669"/>
    <property type="project" value="InterPro"/>
</dbReference>
<protein>
    <submittedName>
        <fullName evidence="2">Serine hydrolase</fullName>
    </submittedName>
</protein>
<dbReference type="InterPro" id="IPR000871">
    <property type="entry name" value="Beta-lactam_class-A"/>
</dbReference>
<dbReference type="PANTHER" id="PTHR35333:SF3">
    <property type="entry name" value="BETA-LACTAMASE-TYPE TRANSPEPTIDASE FOLD CONTAINING PROTEIN"/>
    <property type="match status" value="1"/>
</dbReference>
<proteinExistence type="predicted"/>
<dbReference type="PANTHER" id="PTHR35333">
    <property type="entry name" value="BETA-LACTAMASE"/>
    <property type="match status" value="1"/>
</dbReference>
<dbReference type="SUPFAM" id="SSF56601">
    <property type="entry name" value="beta-lactamase/transpeptidase-like"/>
    <property type="match status" value="1"/>
</dbReference>
<dbReference type="Proteomes" id="UP001229081">
    <property type="component" value="Unassembled WGS sequence"/>
</dbReference>
<gene>
    <name evidence="2" type="ORF">QXL92_12900</name>
</gene>